<keyword evidence="2" id="KW-0378">Hydrolase</keyword>
<dbReference type="Proteomes" id="UP000449547">
    <property type="component" value="Unassembled WGS sequence"/>
</dbReference>
<dbReference type="PANTHER" id="PTHR11066">
    <property type="entry name" value="ACYL-COA THIOESTERASE"/>
    <property type="match status" value="1"/>
</dbReference>
<dbReference type="EMBL" id="SWFT01000092">
    <property type="protein sequence ID" value="KAA8902125.1"/>
    <property type="molecule type" value="Genomic_DNA"/>
</dbReference>
<feature type="domain" description="Acyl-CoA thioesterase-like N-terminal HotDog" evidence="3">
    <location>
        <begin position="40"/>
        <end position="114"/>
    </location>
</feature>
<sequence>MSPYAPGPINVDDVFGVNETGENKYVGKRPLLKPVGGVRGAYGGNIAGQALLVAMKSCPPEMTPHSFHSYFVKAVLEDSPMNWEVTHVSDGRNFNNRSVKGFQDGKLKYVAIVSLTKRNSFAREQGKYDKWAEERRKAGKPVAVSIEDDDIDDMPLKPFSLQTPFRPKWVNSPKEVEINTDGREYLTYHKFPKQLYDLSLTKEEEKLDPTDRKLSWYQQFGCDEDGVNQPIVGMNKQYQHVGLAVISDSWLMALLARTLRLDVGEGLIYSCVTLDHVIYFHDDDFDVTKWMGFSQRTLRYANSRLLCEAEVYNDKGVHVATLVQEALVDIRNVIRDHKL</sequence>
<dbReference type="RefSeq" id="XP_034012207.1">
    <property type="nucleotide sequence ID" value="XM_034155623.1"/>
</dbReference>
<organism evidence="5 6">
    <name type="scientific">Diutina rugosa</name>
    <name type="common">Yeast</name>
    <name type="synonym">Candida rugosa</name>
    <dbReference type="NCBI Taxonomy" id="5481"/>
    <lineage>
        <taxon>Eukaryota</taxon>
        <taxon>Fungi</taxon>
        <taxon>Dikarya</taxon>
        <taxon>Ascomycota</taxon>
        <taxon>Saccharomycotina</taxon>
        <taxon>Pichiomycetes</taxon>
        <taxon>Debaryomycetaceae</taxon>
        <taxon>Diutina</taxon>
    </lineage>
</organism>
<dbReference type="Pfam" id="PF13622">
    <property type="entry name" value="4HBT_3"/>
    <property type="match status" value="1"/>
</dbReference>
<dbReference type="AlphaFoldDB" id="A0A642UMV8"/>
<dbReference type="OMA" id="WGIDNEQ"/>
<dbReference type="InterPro" id="IPR003703">
    <property type="entry name" value="Acyl_CoA_thio"/>
</dbReference>
<dbReference type="Pfam" id="PF20789">
    <property type="entry name" value="4HBT_3C"/>
    <property type="match status" value="1"/>
</dbReference>
<dbReference type="Gene3D" id="2.40.160.210">
    <property type="entry name" value="Acyl-CoA thioesterase, double hotdog domain"/>
    <property type="match status" value="1"/>
</dbReference>
<dbReference type="GO" id="GO:0006637">
    <property type="term" value="P:acyl-CoA metabolic process"/>
    <property type="evidence" value="ECO:0007669"/>
    <property type="project" value="InterPro"/>
</dbReference>
<reference evidence="5 6" key="1">
    <citation type="submission" date="2019-07" db="EMBL/GenBank/DDBJ databases">
        <title>Genome assembly of two rare yeast pathogens: Diutina rugosa and Trichomonascus ciferrii.</title>
        <authorList>
            <person name="Mixao V."/>
            <person name="Saus E."/>
            <person name="Hansen A."/>
            <person name="Lass-Flor C."/>
            <person name="Gabaldon T."/>
        </authorList>
    </citation>
    <scope>NUCLEOTIDE SEQUENCE [LARGE SCALE GENOMIC DNA]</scope>
    <source>
        <strain evidence="5 6">CBS 613</strain>
    </source>
</reference>
<dbReference type="GO" id="GO:0005782">
    <property type="term" value="C:peroxisomal matrix"/>
    <property type="evidence" value="ECO:0007669"/>
    <property type="project" value="UniProtKB-SubCell"/>
</dbReference>
<evidence type="ECO:0000313" key="6">
    <source>
        <dbReference type="Proteomes" id="UP000449547"/>
    </source>
</evidence>
<gene>
    <name evidence="5" type="ORF">DIURU_002919</name>
</gene>
<feature type="domain" description="Acyl-CoA thioesterase-like C-terminal" evidence="4">
    <location>
        <begin position="240"/>
        <end position="328"/>
    </location>
</feature>
<evidence type="ECO:0000259" key="4">
    <source>
        <dbReference type="Pfam" id="PF20789"/>
    </source>
</evidence>
<proteinExistence type="inferred from homology"/>
<dbReference type="InterPro" id="IPR049450">
    <property type="entry name" value="ACOT8-like_C"/>
</dbReference>
<evidence type="ECO:0000256" key="2">
    <source>
        <dbReference type="ARBA" id="ARBA00022801"/>
    </source>
</evidence>
<evidence type="ECO:0000256" key="1">
    <source>
        <dbReference type="ARBA" id="ARBA00006538"/>
    </source>
</evidence>
<keyword evidence="6" id="KW-1185">Reference proteome</keyword>
<dbReference type="CDD" id="cd03444">
    <property type="entry name" value="Thioesterase_II_repeat1"/>
    <property type="match status" value="1"/>
</dbReference>
<dbReference type="GeneID" id="54781570"/>
<dbReference type="InterPro" id="IPR042171">
    <property type="entry name" value="Acyl-CoA_hotdog"/>
</dbReference>
<name>A0A642UMV8_DIURU</name>
<dbReference type="CDD" id="cd03445">
    <property type="entry name" value="Thioesterase_II_repeat2"/>
    <property type="match status" value="1"/>
</dbReference>
<comment type="caution">
    <text evidence="5">The sequence shown here is derived from an EMBL/GenBank/DDBJ whole genome shotgun (WGS) entry which is preliminary data.</text>
</comment>
<dbReference type="SUPFAM" id="SSF54637">
    <property type="entry name" value="Thioesterase/thiol ester dehydrase-isomerase"/>
    <property type="match status" value="2"/>
</dbReference>
<dbReference type="InterPro" id="IPR049449">
    <property type="entry name" value="TesB_ACOT8-like_N"/>
</dbReference>
<dbReference type="OrthoDB" id="68328at2759"/>
<accession>A0A642UMV8</accession>
<comment type="similarity">
    <text evidence="1">Belongs to the C/M/P thioester hydrolase family.</text>
</comment>
<dbReference type="VEuPathDB" id="FungiDB:DIURU_002919"/>
<dbReference type="PANTHER" id="PTHR11066:SF34">
    <property type="entry name" value="ACYL-COENZYME A THIOESTERASE 8"/>
    <property type="match status" value="1"/>
</dbReference>
<evidence type="ECO:0008006" key="7">
    <source>
        <dbReference type="Google" id="ProtNLM"/>
    </source>
</evidence>
<evidence type="ECO:0000259" key="3">
    <source>
        <dbReference type="Pfam" id="PF13622"/>
    </source>
</evidence>
<dbReference type="GO" id="GO:0047617">
    <property type="term" value="F:fatty acyl-CoA hydrolase activity"/>
    <property type="evidence" value="ECO:0007669"/>
    <property type="project" value="InterPro"/>
</dbReference>
<dbReference type="InterPro" id="IPR029069">
    <property type="entry name" value="HotDog_dom_sf"/>
</dbReference>
<evidence type="ECO:0000313" key="5">
    <source>
        <dbReference type="EMBL" id="KAA8902125.1"/>
    </source>
</evidence>
<dbReference type="GO" id="GO:0009062">
    <property type="term" value="P:fatty acid catabolic process"/>
    <property type="evidence" value="ECO:0007669"/>
    <property type="project" value="TreeGrafter"/>
</dbReference>
<protein>
    <recommendedName>
        <fullName evidence="7">Acyl-CoA thioesterase II</fullName>
    </recommendedName>
</protein>